<comment type="caution">
    <text evidence="1">The sequence shown here is derived from an EMBL/GenBank/DDBJ whole genome shotgun (WGS) entry which is preliminary data.</text>
</comment>
<dbReference type="AlphaFoldDB" id="A0A350H973"/>
<name>A0A350H973_UNCW3</name>
<dbReference type="Proteomes" id="UP000264062">
    <property type="component" value="Unassembled WGS sequence"/>
</dbReference>
<protein>
    <submittedName>
        <fullName evidence="1">Uncharacterized protein</fullName>
    </submittedName>
</protein>
<sequence length="192" mass="22053">MLKSFSILFLLILSVFSAGSSLEGNYSVKIFPYSGSSEIYFSIEKDTLLIDFNTKVALNTVKINNHAKMLLSPLKPVSIYSDYSKIGKKSTGYLLFSDTMIEAYASNARIKSKQIKAKYQPNDWLILPFFLMHYTDSIYKCSMIHGDFTFRKNEIDNRIEWMSEDKRIKVIFKDSVLTYLKADKIEMIRAGG</sequence>
<evidence type="ECO:0000313" key="2">
    <source>
        <dbReference type="Proteomes" id="UP000264062"/>
    </source>
</evidence>
<organism evidence="1 2">
    <name type="scientific">candidate division WOR-3 bacterium</name>
    <dbReference type="NCBI Taxonomy" id="2052148"/>
    <lineage>
        <taxon>Bacteria</taxon>
        <taxon>Bacteria division WOR-3</taxon>
    </lineage>
</organism>
<gene>
    <name evidence="1" type="ORF">DCW38_02785</name>
</gene>
<accession>A0A350H973</accession>
<reference evidence="1 2" key="1">
    <citation type="journal article" date="2018" name="Nat. Biotechnol.">
        <title>A standardized bacterial taxonomy based on genome phylogeny substantially revises the tree of life.</title>
        <authorList>
            <person name="Parks D.H."/>
            <person name="Chuvochina M."/>
            <person name="Waite D.W."/>
            <person name="Rinke C."/>
            <person name="Skarshewski A."/>
            <person name="Chaumeil P.A."/>
            <person name="Hugenholtz P."/>
        </authorList>
    </citation>
    <scope>NUCLEOTIDE SEQUENCE [LARGE SCALE GENOMIC DNA]</scope>
    <source>
        <strain evidence="1">UBA9956</strain>
    </source>
</reference>
<evidence type="ECO:0000313" key="1">
    <source>
        <dbReference type="EMBL" id="HAV92089.1"/>
    </source>
</evidence>
<dbReference type="EMBL" id="DMZY01000084">
    <property type="protein sequence ID" value="HAV92089.1"/>
    <property type="molecule type" value="Genomic_DNA"/>
</dbReference>
<proteinExistence type="predicted"/>